<protein>
    <recommendedName>
        <fullName evidence="8">Phenylalanine--tRNA ligase beta subunit</fullName>
        <ecNumber evidence="7">6.1.1.20</ecNumber>
    </recommendedName>
    <alternativeName>
        <fullName evidence="20">Phenylalanyl-tRNA synthetase beta subunit</fullName>
    </alternativeName>
</protein>
<evidence type="ECO:0000256" key="9">
    <source>
        <dbReference type="ARBA" id="ARBA00022490"/>
    </source>
</evidence>
<dbReference type="Gene3D" id="1.50.40.10">
    <property type="entry name" value="Mitochondrial carrier domain"/>
    <property type="match status" value="1"/>
</dbReference>
<feature type="domain" description="B5" evidence="23">
    <location>
        <begin position="949"/>
        <end position="1027"/>
    </location>
</feature>
<evidence type="ECO:0000256" key="16">
    <source>
        <dbReference type="ARBA" id="ARBA00022842"/>
    </source>
</evidence>
<evidence type="ECO:0000256" key="18">
    <source>
        <dbReference type="ARBA" id="ARBA00023136"/>
    </source>
</evidence>
<dbReference type="NCBIfam" id="TIGR00471">
    <property type="entry name" value="pheT_arch"/>
    <property type="match status" value="1"/>
</dbReference>
<dbReference type="InterPro" id="IPR045060">
    <property type="entry name" value="Phe-tRNA-ligase_IIc_bsu"/>
</dbReference>
<dbReference type="Pfam" id="PF18262">
    <property type="entry name" value="PhetRS_B1"/>
    <property type="match status" value="1"/>
</dbReference>
<comment type="similarity">
    <text evidence="4">Belongs to the mitochondrial carrier (TC 2.A.29) family.</text>
</comment>
<keyword evidence="17" id="KW-0648">Protein biosynthesis</keyword>
<keyword evidence="19" id="KW-0030">Aminoacyl-tRNA synthetase</keyword>
<evidence type="ECO:0000256" key="5">
    <source>
        <dbReference type="ARBA" id="ARBA00007438"/>
    </source>
</evidence>
<keyword evidence="15" id="KW-0067">ATP-binding</keyword>
<evidence type="ECO:0000256" key="22">
    <source>
        <dbReference type="PROSITE-ProRule" id="PRU00282"/>
    </source>
</evidence>
<evidence type="ECO:0000256" key="4">
    <source>
        <dbReference type="ARBA" id="ARBA00006375"/>
    </source>
</evidence>
<dbReference type="SUPFAM" id="SSF55681">
    <property type="entry name" value="Class II aaRS and biotin synthetases"/>
    <property type="match status" value="1"/>
</dbReference>
<keyword evidence="12 22" id="KW-0812">Transmembrane</keyword>
<dbReference type="SUPFAM" id="SSF46955">
    <property type="entry name" value="Putative DNA-binding domain"/>
    <property type="match status" value="2"/>
</dbReference>
<dbReference type="Gene3D" id="3.30.56.10">
    <property type="match status" value="2"/>
</dbReference>
<dbReference type="PANTHER" id="PTHR10947">
    <property type="entry name" value="PHENYLALANYL-TRNA SYNTHETASE BETA CHAIN AND LEUCINE-RICH REPEAT-CONTAINING PROTEIN 47"/>
    <property type="match status" value="1"/>
</dbReference>
<dbReference type="WBParaSite" id="jg14658">
    <property type="protein sequence ID" value="jg14658"/>
    <property type="gene ID" value="jg14658"/>
</dbReference>
<dbReference type="GO" id="GO:0006432">
    <property type="term" value="P:phenylalanyl-tRNA aminoacylation"/>
    <property type="evidence" value="ECO:0007669"/>
    <property type="project" value="InterPro"/>
</dbReference>
<dbReference type="InterPro" id="IPR005147">
    <property type="entry name" value="tRNA_synthase_B5-dom"/>
</dbReference>
<dbReference type="GO" id="GO:0016020">
    <property type="term" value="C:membrane"/>
    <property type="evidence" value="ECO:0007669"/>
    <property type="project" value="UniProtKB-SubCell"/>
</dbReference>
<dbReference type="InterPro" id="IPR004531">
    <property type="entry name" value="Phe-tRNA-synth_IIc_bsu_arc_euk"/>
</dbReference>
<evidence type="ECO:0000256" key="2">
    <source>
        <dbReference type="ARBA" id="ARBA00004141"/>
    </source>
</evidence>
<comment type="subcellular location">
    <subcellularLocation>
        <location evidence="3">Cytoplasm</location>
    </subcellularLocation>
    <subcellularLocation>
        <location evidence="2">Membrane</location>
        <topology evidence="2">Multi-pass membrane protein</topology>
    </subcellularLocation>
</comment>
<dbReference type="InterPro" id="IPR001296">
    <property type="entry name" value="Glyco_trans_1"/>
</dbReference>
<keyword evidence="9" id="KW-0963">Cytoplasm</keyword>
<dbReference type="GO" id="GO:0005524">
    <property type="term" value="F:ATP binding"/>
    <property type="evidence" value="ECO:0007669"/>
    <property type="project" value="UniProtKB-KW"/>
</dbReference>
<dbReference type="SUPFAM" id="SSF53756">
    <property type="entry name" value="UDP-Glycosyltransferase/glycogen phosphorylase"/>
    <property type="match status" value="1"/>
</dbReference>
<dbReference type="Proteomes" id="UP000887574">
    <property type="component" value="Unplaced"/>
</dbReference>
<dbReference type="PANTHER" id="PTHR10947:SF0">
    <property type="entry name" value="PHENYLALANINE--TRNA LIGASE BETA SUBUNIT"/>
    <property type="match status" value="1"/>
</dbReference>
<dbReference type="InterPro" id="IPR023395">
    <property type="entry name" value="MCP_dom_sf"/>
</dbReference>
<keyword evidence="14" id="KW-0547">Nucleotide-binding</keyword>
<evidence type="ECO:0000256" key="13">
    <source>
        <dbReference type="ARBA" id="ARBA00022723"/>
    </source>
</evidence>
<comment type="catalytic activity">
    <reaction evidence="21">
        <text>tRNA(Phe) + L-phenylalanine + ATP = L-phenylalanyl-tRNA(Phe) + AMP + diphosphate + H(+)</text>
        <dbReference type="Rhea" id="RHEA:19413"/>
        <dbReference type="Rhea" id="RHEA-COMP:9668"/>
        <dbReference type="Rhea" id="RHEA-COMP:9699"/>
        <dbReference type="ChEBI" id="CHEBI:15378"/>
        <dbReference type="ChEBI" id="CHEBI:30616"/>
        <dbReference type="ChEBI" id="CHEBI:33019"/>
        <dbReference type="ChEBI" id="CHEBI:58095"/>
        <dbReference type="ChEBI" id="CHEBI:78442"/>
        <dbReference type="ChEBI" id="CHEBI:78531"/>
        <dbReference type="ChEBI" id="CHEBI:456215"/>
        <dbReference type="EC" id="6.1.1.20"/>
    </reaction>
</comment>
<keyword evidence="24" id="KW-1185">Reference proteome</keyword>
<evidence type="ECO:0000256" key="20">
    <source>
        <dbReference type="ARBA" id="ARBA00033189"/>
    </source>
</evidence>
<keyword evidence="13" id="KW-0479">Metal-binding</keyword>
<proteinExistence type="inferred from homology"/>
<dbReference type="FunFam" id="3.30.930.10:FF:000032">
    <property type="entry name" value="Phenylalanine--tRNA ligase beta subunit"/>
    <property type="match status" value="1"/>
</dbReference>
<evidence type="ECO:0000256" key="12">
    <source>
        <dbReference type="ARBA" id="ARBA00022692"/>
    </source>
</evidence>
<dbReference type="InterPro" id="IPR040659">
    <property type="entry name" value="PhetRS_B1"/>
</dbReference>
<evidence type="ECO:0000256" key="21">
    <source>
        <dbReference type="ARBA" id="ARBA00049255"/>
    </source>
</evidence>
<evidence type="ECO:0000259" key="23">
    <source>
        <dbReference type="PROSITE" id="PS51483"/>
    </source>
</evidence>
<evidence type="ECO:0000256" key="14">
    <source>
        <dbReference type="ARBA" id="ARBA00022741"/>
    </source>
</evidence>
<dbReference type="Gene3D" id="3.30.930.10">
    <property type="entry name" value="Bira Bifunctional Protein, Domain 2"/>
    <property type="match status" value="1"/>
</dbReference>
<dbReference type="InterPro" id="IPR041616">
    <property type="entry name" value="PheRS_beta_core"/>
</dbReference>
<organism evidence="24 25">
    <name type="scientific">Ditylenchus dipsaci</name>
    <dbReference type="NCBI Taxonomy" id="166011"/>
    <lineage>
        <taxon>Eukaryota</taxon>
        <taxon>Metazoa</taxon>
        <taxon>Ecdysozoa</taxon>
        <taxon>Nematoda</taxon>
        <taxon>Chromadorea</taxon>
        <taxon>Rhabditida</taxon>
        <taxon>Tylenchina</taxon>
        <taxon>Tylenchomorpha</taxon>
        <taxon>Sphaerularioidea</taxon>
        <taxon>Anguinidae</taxon>
        <taxon>Anguininae</taxon>
        <taxon>Ditylenchus</taxon>
    </lineage>
</organism>
<dbReference type="Gene3D" id="3.50.40.10">
    <property type="entry name" value="Phenylalanyl-trna Synthetase, Chain B, domain 3"/>
    <property type="match status" value="1"/>
</dbReference>
<dbReference type="AlphaFoldDB" id="A0A915D1U1"/>
<dbReference type="FunFam" id="3.50.40.10:FF:000002">
    <property type="entry name" value="phenylalanine--tRNA ligase beta subunit"/>
    <property type="match status" value="1"/>
</dbReference>
<dbReference type="InterPro" id="IPR020825">
    <property type="entry name" value="Phe-tRNA_synthase-like_B3/B4"/>
</dbReference>
<keyword evidence="10" id="KW-0436">Ligase</keyword>
<dbReference type="PROSITE" id="PS50920">
    <property type="entry name" value="SOLCAR"/>
    <property type="match status" value="2"/>
</dbReference>
<dbReference type="InterPro" id="IPR009061">
    <property type="entry name" value="DNA-bd_dom_put_sf"/>
</dbReference>
<comment type="cofactor">
    <cofactor evidence="1">
        <name>Mg(2+)</name>
        <dbReference type="ChEBI" id="CHEBI:18420"/>
    </cofactor>
</comment>
<evidence type="ECO:0000256" key="1">
    <source>
        <dbReference type="ARBA" id="ARBA00001946"/>
    </source>
</evidence>
<dbReference type="InterPro" id="IPR018108">
    <property type="entry name" value="MCP_transmembrane"/>
</dbReference>
<evidence type="ECO:0000256" key="11">
    <source>
        <dbReference type="ARBA" id="ARBA00022676"/>
    </source>
</evidence>
<dbReference type="GO" id="GO:0016757">
    <property type="term" value="F:glycosyltransferase activity"/>
    <property type="evidence" value="ECO:0007669"/>
    <property type="project" value="UniProtKB-KW"/>
</dbReference>
<comment type="similarity">
    <text evidence="5">Belongs to the phenylalanyl-tRNA synthetase beta subunit family. Type 2 subfamily.</text>
</comment>
<dbReference type="SUPFAM" id="SSF56037">
    <property type="entry name" value="PheT/TilS domain"/>
    <property type="match status" value="1"/>
</dbReference>
<evidence type="ECO:0000313" key="25">
    <source>
        <dbReference type="WBParaSite" id="jg14658"/>
    </source>
</evidence>
<dbReference type="InterPro" id="IPR005146">
    <property type="entry name" value="B3/B4_tRNA-bd"/>
</dbReference>
<dbReference type="GO" id="GO:0000287">
    <property type="term" value="F:magnesium ion binding"/>
    <property type="evidence" value="ECO:0007669"/>
    <property type="project" value="InterPro"/>
</dbReference>
<evidence type="ECO:0000256" key="8">
    <source>
        <dbReference type="ARBA" id="ARBA00017032"/>
    </source>
</evidence>
<dbReference type="InterPro" id="IPR028098">
    <property type="entry name" value="Glyco_trans_4-like_N"/>
</dbReference>
<name>A0A915D1U1_9BILA</name>
<dbReference type="SUPFAM" id="SSF103506">
    <property type="entry name" value="Mitochondrial carrier"/>
    <property type="match status" value="1"/>
</dbReference>
<feature type="repeat" description="Solcar" evidence="22">
    <location>
        <begin position="17"/>
        <end position="93"/>
    </location>
</feature>
<evidence type="ECO:0000256" key="10">
    <source>
        <dbReference type="ARBA" id="ARBA00022598"/>
    </source>
</evidence>
<dbReference type="GO" id="GO:0003723">
    <property type="term" value="F:RNA binding"/>
    <property type="evidence" value="ECO:0007669"/>
    <property type="project" value="InterPro"/>
</dbReference>
<evidence type="ECO:0000256" key="3">
    <source>
        <dbReference type="ARBA" id="ARBA00004496"/>
    </source>
</evidence>
<dbReference type="EC" id="6.1.1.20" evidence="7"/>
<dbReference type="GO" id="GO:0004826">
    <property type="term" value="F:phenylalanine-tRNA ligase activity"/>
    <property type="evidence" value="ECO:0007669"/>
    <property type="project" value="UniProtKB-EC"/>
</dbReference>
<dbReference type="Gene3D" id="3.40.50.2000">
    <property type="entry name" value="Glycogen Phosphorylase B"/>
    <property type="match status" value="2"/>
</dbReference>
<evidence type="ECO:0000256" key="17">
    <source>
        <dbReference type="ARBA" id="ARBA00022917"/>
    </source>
</evidence>
<dbReference type="Pfam" id="PF00153">
    <property type="entry name" value="Mito_carr"/>
    <property type="match status" value="1"/>
</dbReference>
<dbReference type="Pfam" id="PF03483">
    <property type="entry name" value="B3_4"/>
    <property type="match status" value="1"/>
</dbReference>
<dbReference type="Pfam" id="PF03484">
    <property type="entry name" value="B5"/>
    <property type="match status" value="1"/>
</dbReference>
<sequence length="1233" mass="139653">MAADQKNEEFELDREEKERVQKFITDLGIKTAVSTAMHPLNFAKYLPNVFSYLRNVYQEAGVKAIYKGIEASILSNVTGAATSFAVTMYLDRYYPEIGGAPMEEKEESQMTNHESFRVKVRQGIRQSIAHTMGTLVSRPFTVIMVREIAQHVGGENKYPNVWSSLWRIGHEEGIAGFFSGLIPDLIAGYITIWAVSGIRYAAERFLEQAYDKTDEAAVKNAKDVRFVLQYAIPFVVGTLSYPFNVVSTVMAVSGSGLTVSLLPYSPVFSHWNDAYSYMKPYGLSRGKSLFMREQTGPVSHSCTQTWHWGAERLVVDAALALRSRGHEIKIVTNHFSEDHCFADALSFKDQITVVAGFPRSFFSKFNALCAYIRICIAAVFICLKDDPDIIFCDSISAPLAVFRCFSNAKLFFYCHYPDQLLTQRQSSAKKAYRFVIDHIENFTTGLADVIFVNSQYTESVFRSCFSSLSNRKLHVLYPSLNTKYFDEQKDVGDEEIAELSGISKDYKYVFMSLNRFEVKKNIELAVRAFALLKHALSEDEFSKCLLVLAGGYDILNNENIAYHKHLKEVVEELDVEDSVVFVQSPGDETKVQLLRRSQLIIYTPENEHFGIVPLEAMYLKRPVLANNTGGPRETIVNGETGFLRDNTPPLFVKECCLLYNLLNNFKKRLLDKHLRQVCSRKEIEELCDTYGLEVDDVLTEKNEETGEDEEVYKIEVPANRSDLLCVEGLSRALLIFQKKIDVPVYTTVKVKKPMQIIIEAETAKVRPYAVGAILRGVELDKDSYASFIDLQDKLHQNICRKRSLVAIGTHDLERVKGTVRYRALDPRKISFIPLKQDRTFNAVELMELYSNGYLKEFLPIIRDKEVYPVFYDENDVVLSMPPIINGEHTKIEVTTKNIFIEATGTDLKKLEIVLDTLVTMFGQYCRAPFTIEPVHVIYPDGTTRKYPMLEYREQTVDVPRMNAKIGIEQTTEQVMELLTKMGLSCKPVNGEPSKINVIIPPTRHDILHECDIAEDLGLAFGFNNIVPCLPDAHTIAQPLLLNKFSDQLRIHVAAAGWTEVLNFALCSTEDVSSKLRKPNELADVVKISNPKTLEFQVVRNQLIPGLLKTLFSNMNMPLPLKLFEVQDVVYIDPSQDTNCRNERHLAAVFYSQTGGFETIHGLLDRVMQLMDVKLGVYTIREANDPTFFNGRCAEVLVEGKAVGIFGIIHPEVLANFELKHLCAALELNVEPFI</sequence>
<dbReference type="SMART" id="SM00873">
    <property type="entry name" value="B3_4"/>
    <property type="match status" value="1"/>
</dbReference>
<evidence type="ECO:0000256" key="7">
    <source>
        <dbReference type="ARBA" id="ARBA00012814"/>
    </source>
</evidence>
<keyword evidence="16" id="KW-0460">Magnesium</keyword>
<dbReference type="CDD" id="cd00769">
    <property type="entry name" value="PheRS_beta_core"/>
    <property type="match status" value="1"/>
</dbReference>
<keyword evidence="18 22" id="KW-0472">Membrane</keyword>
<dbReference type="GO" id="GO:0009328">
    <property type="term" value="C:phenylalanine-tRNA ligase complex"/>
    <property type="evidence" value="ECO:0007669"/>
    <property type="project" value="TreeGrafter"/>
</dbReference>
<keyword evidence="11" id="KW-0808">Transferase</keyword>
<dbReference type="SMART" id="SM00874">
    <property type="entry name" value="B5"/>
    <property type="match status" value="1"/>
</dbReference>
<evidence type="ECO:0000256" key="19">
    <source>
        <dbReference type="ARBA" id="ARBA00023146"/>
    </source>
</evidence>
<dbReference type="Pfam" id="PF17759">
    <property type="entry name" value="tRNA_synthFbeta"/>
    <property type="match status" value="1"/>
</dbReference>
<dbReference type="Pfam" id="PF00534">
    <property type="entry name" value="Glycos_transf_1"/>
    <property type="match status" value="1"/>
</dbReference>
<evidence type="ECO:0000256" key="15">
    <source>
        <dbReference type="ARBA" id="ARBA00022840"/>
    </source>
</evidence>
<dbReference type="PROSITE" id="PS51483">
    <property type="entry name" value="B5"/>
    <property type="match status" value="1"/>
</dbReference>
<dbReference type="Pfam" id="PF13439">
    <property type="entry name" value="Glyco_transf_4"/>
    <property type="match status" value="1"/>
</dbReference>
<keyword evidence="11" id="KW-0328">Glycosyltransferase</keyword>
<evidence type="ECO:0000256" key="6">
    <source>
        <dbReference type="ARBA" id="ARBA00011209"/>
    </source>
</evidence>
<reference evidence="25" key="1">
    <citation type="submission" date="2022-11" db="UniProtKB">
        <authorList>
            <consortium name="WormBaseParasite"/>
        </authorList>
    </citation>
    <scope>IDENTIFICATION</scope>
</reference>
<feature type="repeat" description="Solcar" evidence="22">
    <location>
        <begin position="117"/>
        <end position="205"/>
    </location>
</feature>
<evidence type="ECO:0000313" key="24">
    <source>
        <dbReference type="Proteomes" id="UP000887574"/>
    </source>
</evidence>
<accession>A0A915D1U1</accession>
<comment type="subunit">
    <text evidence="6">Tetramer of two alpha and two beta subunits.</text>
</comment>
<dbReference type="InterPro" id="IPR045864">
    <property type="entry name" value="aa-tRNA-synth_II/BPL/LPL"/>
</dbReference>